<comment type="caution">
    <text evidence="2">The sequence shown here is derived from an EMBL/GenBank/DDBJ whole genome shotgun (WGS) entry which is preliminary data.</text>
</comment>
<feature type="compositionally biased region" description="Gly residues" evidence="1">
    <location>
        <begin position="132"/>
        <end position="147"/>
    </location>
</feature>
<reference evidence="2 3" key="1">
    <citation type="journal article" date="2018" name="PLoS Genet.">
        <title>Population sequencing reveals clonal diversity and ancestral inbreeding in the grapevine cultivar Chardonnay.</title>
        <authorList>
            <person name="Roach M.J."/>
            <person name="Johnson D.L."/>
            <person name="Bohlmann J."/>
            <person name="van Vuuren H.J."/>
            <person name="Jones S.J."/>
            <person name="Pretorius I.S."/>
            <person name="Schmidt S.A."/>
            <person name="Borneman A.R."/>
        </authorList>
    </citation>
    <scope>NUCLEOTIDE SEQUENCE [LARGE SCALE GENOMIC DNA]</scope>
    <source>
        <strain evidence="3">cv. Chardonnay</strain>
        <tissue evidence="2">Leaf</tissue>
    </source>
</reference>
<evidence type="ECO:0000313" key="2">
    <source>
        <dbReference type="EMBL" id="RVW67749.1"/>
    </source>
</evidence>
<feature type="region of interest" description="Disordered" evidence="1">
    <location>
        <begin position="132"/>
        <end position="171"/>
    </location>
</feature>
<sequence length="234" mass="23837">MSQPHSSKPTSTIFSSVPSPQWTLLFLLFLCIVGFNTLHLPNSTAALSNVRNALRFRNIYLSFTTNSTGAAVGGAGWGQGGGGATVTFLLAVGGIGGVCESEEGGGLPCPEEGRGGCYGVCGGGEKAGGVKGRGGGEGSGGGGGGGINVHEGGEYEWGGERDGDESLGGPTNSRVGWSLEGPQMPHHWRGDALGPQPGPTLLNFTYQLGLEIISSVNVDCGKFDQVLNLGRVLE</sequence>
<dbReference type="Proteomes" id="UP000288805">
    <property type="component" value="Unassembled WGS sequence"/>
</dbReference>
<dbReference type="EMBL" id="QGNW01000568">
    <property type="protein sequence ID" value="RVW67749.1"/>
    <property type="molecule type" value="Genomic_DNA"/>
</dbReference>
<proteinExistence type="predicted"/>
<organism evidence="2 3">
    <name type="scientific">Vitis vinifera</name>
    <name type="common">Grape</name>
    <dbReference type="NCBI Taxonomy" id="29760"/>
    <lineage>
        <taxon>Eukaryota</taxon>
        <taxon>Viridiplantae</taxon>
        <taxon>Streptophyta</taxon>
        <taxon>Embryophyta</taxon>
        <taxon>Tracheophyta</taxon>
        <taxon>Spermatophyta</taxon>
        <taxon>Magnoliopsida</taxon>
        <taxon>eudicotyledons</taxon>
        <taxon>Gunneridae</taxon>
        <taxon>Pentapetalae</taxon>
        <taxon>rosids</taxon>
        <taxon>Vitales</taxon>
        <taxon>Vitaceae</taxon>
        <taxon>Viteae</taxon>
        <taxon>Vitis</taxon>
    </lineage>
</organism>
<protein>
    <submittedName>
        <fullName evidence="2">Uncharacterized protein</fullName>
    </submittedName>
</protein>
<dbReference type="AlphaFoldDB" id="A0A438G6B7"/>
<gene>
    <name evidence="2" type="ORF">CK203_065495</name>
</gene>
<accession>A0A438G6B7</accession>
<name>A0A438G6B7_VITVI</name>
<evidence type="ECO:0000256" key="1">
    <source>
        <dbReference type="SAM" id="MobiDB-lite"/>
    </source>
</evidence>
<evidence type="ECO:0000313" key="3">
    <source>
        <dbReference type="Proteomes" id="UP000288805"/>
    </source>
</evidence>